<dbReference type="GO" id="GO:0033468">
    <property type="term" value="P:CMP-keto-3-deoxy-D-manno-octulosonic acid biosynthetic process"/>
    <property type="evidence" value="ECO:0007669"/>
    <property type="project" value="UniProtKB-UniRule"/>
</dbReference>
<dbReference type="GO" id="GO:0005829">
    <property type="term" value="C:cytosol"/>
    <property type="evidence" value="ECO:0007669"/>
    <property type="project" value="TreeGrafter"/>
</dbReference>
<dbReference type="Proteomes" id="UP000599024">
    <property type="component" value="Unassembled WGS sequence"/>
</dbReference>
<comment type="subcellular location">
    <subcellularLocation>
        <location evidence="5">Cytoplasm</location>
    </subcellularLocation>
    <subcellularLocation>
        <location evidence="1">Membrane</location>
    </subcellularLocation>
</comment>
<evidence type="ECO:0000256" key="5">
    <source>
        <dbReference type="HAMAP-Rule" id="MF_00057"/>
    </source>
</evidence>
<dbReference type="InterPro" id="IPR004528">
    <property type="entry name" value="KdsB"/>
</dbReference>
<dbReference type="EC" id="2.7.7.38" evidence="5"/>
<evidence type="ECO:0000256" key="1">
    <source>
        <dbReference type="ARBA" id="ARBA00004370"/>
    </source>
</evidence>
<dbReference type="NCBIfam" id="NF003952">
    <property type="entry name" value="PRK05450.1-5"/>
    <property type="match status" value="1"/>
</dbReference>
<comment type="pathway">
    <text evidence="5">Nucleotide-sugar biosynthesis; CMP-3-deoxy-D-manno-octulosonate biosynthesis; CMP-3-deoxy-D-manno-octulosonate from 3-deoxy-D-manno-octulosonate and CTP: step 1/1.</text>
</comment>
<dbReference type="NCBIfam" id="TIGR00466">
    <property type="entry name" value="kdsB"/>
    <property type="match status" value="1"/>
</dbReference>
<dbReference type="GO" id="GO:0016020">
    <property type="term" value="C:membrane"/>
    <property type="evidence" value="ECO:0007669"/>
    <property type="project" value="UniProtKB-SubCell"/>
</dbReference>
<dbReference type="UniPathway" id="UPA00358">
    <property type="reaction ID" value="UER00476"/>
</dbReference>
<comment type="caution">
    <text evidence="6">The sequence shown here is derived from an EMBL/GenBank/DDBJ whole genome shotgun (WGS) entry which is preliminary data.</text>
</comment>
<evidence type="ECO:0000256" key="3">
    <source>
        <dbReference type="ARBA" id="ARBA00022695"/>
    </source>
</evidence>
<comment type="function">
    <text evidence="5">Activates KDO (a required 8-carbon sugar) for incorporation into bacterial lipopolysaccharide in Gram-negative bacteria.</text>
</comment>
<evidence type="ECO:0000313" key="6">
    <source>
        <dbReference type="EMBL" id="MBC8207982.1"/>
    </source>
</evidence>
<dbReference type="FunFam" id="3.90.550.10:FF:000011">
    <property type="entry name" value="3-deoxy-manno-octulosonate cytidylyltransferase"/>
    <property type="match status" value="1"/>
</dbReference>
<dbReference type="PANTHER" id="PTHR42866:SF2">
    <property type="entry name" value="3-DEOXY-MANNO-OCTULOSONATE CYTIDYLYLTRANSFERASE, MITOCHONDRIAL"/>
    <property type="match status" value="1"/>
</dbReference>
<organism evidence="6 7">
    <name type="scientific">Candidatus Desulfatifera sulfidica</name>
    <dbReference type="NCBI Taxonomy" id="2841691"/>
    <lineage>
        <taxon>Bacteria</taxon>
        <taxon>Pseudomonadati</taxon>
        <taxon>Thermodesulfobacteriota</taxon>
        <taxon>Desulfobulbia</taxon>
        <taxon>Desulfobulbales</taxon>
        <taxon>Desulfobulbaceae</taxon>
        <taxon>Candidatus Desulfatifera</taxon>
    </lineage>
</organism>
<name>A0A8J6TD63_9BACT</name>
<keyword evidence="4 5" id="KW-0448">Lipopolysaccharide biosynthesis</keyword>
<comment type="similarity">
    <text evidence="5">Belongs to the KdsB family.</text>
</comment>
<dbReference type="SUPFAM" id="SSF53448">
    <property type="entry name" value="Nucleotide-diphospho-sugar transferases"/>
    <property type="match status" value="1"/>
</dbReference>
<dbReference type="HAMAP" id="MF_00057">
    <property type="entry name" value="KdsB"/>
    <property type="match status" value="1"/>
</dbReference>
<evidence type="ECO:0000313" key="7">
    <source>
        <dbReference type="Proteomes" id="UP000599024"/>
    </source>
</evidence>
<evidence type="ECO:0000256" key="2">
    <source>
        <dbReference type="ARBA" id="ARBA00022679"/>
    </source>
</evidence>
<accession>A0A8J6TD63</accession>
<dbReference type="NCBIfam" id="NF009905">
    <property type="entry name" value="PRK13368.1"/>
    <property type="match status" value="1"/>
</dbReference>
<evidence type="ECO:0000256" key="4">
    <source>
        <dbReference type="ARBA" id="ARBA00022985"/>
    </source>
</evidence>
<dbReference type="Pfam" id="PF02348">
    <property type="entry name" value="CTP_transf_3"/>
    <property type="match status" value="1"/>
</dbReference>
<proteinExistence type="inferred from homology"/>
<keyword evidence="2 5" id="KW-0808">Transferase</keyword>
<dbReference type="CDD" id="cd02517">
    <property type="entry name" value="CMP-KDO-Synthetase"/>
    <property type="match status" value="1"/>
</dbReference>
<comment type="catalytic activity">
    <reaction evidence="5">
        <text>3-deoxy-alpha-D-manno-oct-2-ulosonate + CTP = CMP-3-deoxy-beta-D-manno-octulosonate + diphosphate</text>
        <dbReference type="Rhea" id="RHEA:23448"/>
        <dbReference type="ChEBI" id="CHEBI:33019"/>
        <dbReference type="ChEBI" id="CHEBI:37563"/>
        <dbReference type="ChEBI" id="CHEBI:85986"/>
        <dbReference type="ChEBI" id="CHEBI:85987"/>
        <dbReference type="EC" id="2.7.7.38"/>
    </reaction>
</comment>
<dbReference type="InterPro" id="IPR003329">
    <property type="entry name" value="Cytidylyl_trans"/>
</dbReference>
<dbReference type="GO" id="GO:0008690">
    <property type="term" value="F:3-deoxy-manno-octulosonate cytidylyltransferase activity"/>
    <property type="evidence" value="ECO:0007669"/>
    <property type="project" value="UniProtKB-UniRule"/>
</dbReference>
<dbReference type="Gene3D" id="3.90.550.10">
    <property type="entry name" value="Spore Coat Polysaccharide Biosynthesis Protein SpsA, Chain A"/>
    <property type="match status" value="1"/>
</dbReference>
<dbReference type="PANTHER" id="PTHR42866">
    <property type="entry name" value="3-DEOXY-MANNO-OCTULOSONATE CYTIDYLYLTRANSFERASE"/>
    <property type="match status" value="1"/>
</dbReference>
<dbReference type="AlphaFoldDB" id="A0A8J6TD63"/>
<sequence>MNAAIIIPARFGSTRLPGKPLKLIQDKPMIQHVVERAQQVTGVSTVAVATDDQRIVDAVHAFGGLAHMTSSNHQSGTDRIIELVDIIPADIYINIQGDEPLFRPTDVVQLLNTMQDTQAQVATLCHAIDAREATDPNCVKVVLDAAGNALYFSRAPIPYPRNPGSASYLKHVGIYGYRREILADYATLTRPMIEQTEELEQLRLMTAGIKIRVIQVEPTGPAVDTPQCLKRVRELMAAQTAAYSTHEHASSSPKSDTIL</sequence>
<dbReference type="GO" id="GO:0009103">
    <property type="term" value="P:lipopolysaccharide biosynthetic process"/>
    <property type="evidence" value="ECO:0007669"/>
    <property type="project" value="UniProtKB-UniRule"/>
</dbReference>
<keyword evidence="3 5" id="KW-0548">Nucleotidyltransferase</keyword>
<dbReference type="EMBL" id="JACNLK010000024">
    <property type="protein sequence ID" value="MBC8207982.1"/>
    <property type="molecule type" value="Genomic_DNA"/>
</dbReference>
<protein>
    <recommendedName>
        <fullName evidence="5">3-deoxy-manno-octulosonate cytidylyltransferase</fullName>
        <ecNumber evidence="5">2.7.7.38</ecNumber>
    </recommendedName>
    <alternativeName>
        <fullName evidence="5">CMP-2-keto-3-deoxyoctulosonic acid synthase</fullName>
        <shortName evidence="5">CKS</shortName>
        <shortName evidence="5">CMP-KDO synthase</shortName>
    </alternativeName>
</protein>
<reference evidence="6 7" key="1">
    <citation type="submission" date="2020-08" db="EMBL/GenBank/DDBJ databases">
        <title>Bridging the membrane lipid divide: bacteria of the FCB group superphylum have the potential to synthesize archaeal ether lipids.</title>
        <authorList>
            <person name="Villanueva L."/>
            <person name="Von Meijenfeldt F.A.B."/>
            <person name="Westbye A.B."/>
            <person name="Yadav S."/>
            <person name="Hopmans E.C."/>
            <person name="Dutilh B.E."/>
            <person name="Sinninghe Damste J.S."/>
        </authorList>
    </citation>
    <scope>NUCLEOTIDE SEQUENCE [LARGE SCALE GENOMIC DNA]</scope>
    <source>
        <strain evidence="6">NIOZ-UU81</strain>
    </source>
</reference>
<dbReference type="InterPro" id="IPR029044">
    <property type="entry name" value="Nucleotide-diphossugar_trans"/>
</dbReference>
<gene>
    <name evidence="5 6" type="primary">kdsB</name>
    <name evidence="6" type="ORF">H8E79_02295</name>
</gene>
<keyword evidence="5" id="KW-0963">Cytoplasm</keyword>
<dbReference type="NCBIfam" id="NF003950">
    <property type="entry name" value="PRK05450.1-3"/>
    <property type="match status" value="1"/>
</dbReference>